<comment type="caution">
    <text evidence="2">The sequence shown here is derived from an EMBL/GenBank/DDBJ whole genome shotgun (WGS) entry which is preliminary data.</text>
</comment>
<keyword evidence="1" id="KW-0812">Transmembrane</keyword>
<evidence type="ECO:0008006" key="4">
    <source>
        <dbReference type="Google" id="ProtNLM"/>
    </source>
</evidence>
<feature type="transmembrane region" description="Helical" evidence="1">
    <location>
        <begin position="115"/>
        <end position="135"/>
    </location>
</feature>
<reference evidence="2 3" key="1">
    <citation type="submission" date="2023-06" db="EMBL/GenBank/DDBJ databases">
        <title>Actinomycetospora Odt1-22.</title>
        <authorList>
            <person name="Supong K."/>
        </authorList>
    </citation>
    <scope>NUCLEOTIDE SEQUENCE [LARGE SCALE GENOMIC DNA]</scope>
    <source>
        <strain evidence="2 3">Odt1-22</strain>
    </source>
</reference>
<sequence length="168" mass="17475">MTTTERRLALDVEPAVNSTVVMMTVLALAIDRGLTDFGDVLSLSLGPLVATFAAHLFATALKAVHADHALPSGRRLLGLTVHAAQYLLPGVMPLVVVAVVAATGFMGPLGPEESAHLTIDLSWVVLIALGAVGGWRALRRWWGVLLGAVGAFGVGLVVVLLRLVLEGG</sequence>
<evidence type="ECO:0000313" key="2">
    <source>
        <dbReference type="EMBL" id="MDL5158763.1"/>
    </source>
</evidence>
<keyword evidence="3" id="KW-1185">Reference proteome</keyword>
<protein>
    <recommendedName>
        <fullName evidence="4">Yip1 domain-containing protein</fullName>
    </recommendedName>
</protein>
<accession>A0ABT7MDN1</accession>
<feature type="transmembrane region" description="Helical" evidence="1">
    <location>
        <begin position="142"/>
        <end position="165"/>
    </location>
</feature>
<name>A0ABT7MDN1_9PSEU</name>
<proteinExistence type="predicted"/>
<gene>
    <name evidence="2" type="ORF">QRT03_22530</name>
</gene>
<dbReference type="EMBL" id="JASVWF010000005">
    <property type="protein sequence ID" value="MDL5158763.1"/>
    <property type="molecule type" value="Genomic_DNA"/>
</dbReference>
<keyword evidence="1" id="KW-0472">Membrane</keyword>
<organism evidence="2 3">
    <name type="scientific">Actinomycetospora termitidis</name>
    <dbReference type="NCBI Taxonomy" id="3053470"/>
    <lineage>
        <taxon>Bacteria</taxon>
        <taxon>Bacillati</taxon>
        <taxon>Actinomycetota</taxon>
        <taxon>Actinomycetes</taxon>
        <taxon>Pseudonocardiales</taxon>
        <taxon>Pseudonocardiaceae</taxon>
        <taxon>Actinomycetospora</taxon>
    </lineage>
</organism>
<keyword evidence="1" id="KW-1133">Transmembrane helix</keyword>
<dbReference type="Proteomes" id="UP001231924">
    <property type="component" value="Unassembled WGS sequence"/>
</dbReference>
<dbReference type="RefSeq" id="WP_286055300.1">
    <property type="nucleotide sequence ID" value="NZ_JASVWF010000005.1"/>
</dbReference>
<evidence type="ECO:0000256" key="1">
    <source>
        <dbReference type="SAM" id="Phobius"/>
    </source>
</evidence>
<feature type="transmembrane region" description="Helical" evidence="1">
    <location>
        <begin position="86"/>
        <end position="109"/>
    </location>
</feature>
<evidence type="ECO:0000313" key="3">
    <source>
        <dbReference type="Proteomes" id="UP001231924"/>
    </source>
</evidence>